<protein>
    <submittedName>
        <fullName evidence="1">Uncharacterized protein</fullName>
    </submittedName>
</protein>
<name>A0A147GS96_9BURK</name>
<dbReference type="AlphaFoldDB" id="A0A147GS96"/>
<comment type="caution">
    <text evidence="1">The sequence shown here is derived from an EMBL/GenBank/DDBJ whole genome shotgun (WGS) entry which is preliminary data.</text>
</comment>
<dbReference type="Proteomes" id="UP000072741">
    <property type="component" value="Unassembled WGS sequence"/>
</dbReference>
<gene>
    <name evidence="1" type="ORF">NS331_14365</name>
</gene>
<dbReference type="OrthoDB" id="9809392at2"/>
<sequence>MSAAAVKGGRAAGALRGGGLLVFTVESLPDAATEPYRINLSGRYAHTAAHVREALQGAGFRSDAAVAAVALRKEAGADVSGWLVGAHRDALAPV</sequence>
<evidence type="ECO:0000313" key="1">
    <source>
        <dbReference type="EMBL" id="KTT19817.1"/>
    </source>
</evidence>
<dbReference type="RefSeq" id="WP_058642662.1">
    <property type="nucleotide sequence ID" value="NZ_LDSL01000088.1"/>
</dbReference>
<proteinExistence type="predicted"/>
<keyword evidence="2" id="KW-1185">Reference proteome</keyword>
<organism evidence="1 2">
    <name type="scientific">Pseudacidovorax intermedius</name>
    <dbReference type="NCBI Taxonomy" id="433924"/>
    <lineage>
        <taxon>Bacteria</taxon>
        <taxon>Pseudomonadati</taxon>
        <taxon>Pseudomonadota</taxon>
        <taxon>Betaproteobacteria</taxon>
        <taxon>Burkholderiales</taxon>
        <taxon>Comamonadaceae</taxon>
        <taxon>Pseudacidovorax</taxon>
    </lineage>
</organism>
<accession>A0A147GS96</accession>
<dbReference type="EMBL" id="LDSL01000088">
    <property type="protein sequence ID" value="KTT19817.1"/>
    <property type="molecule type" value="Genomic_DNA"/>
</dbReference>
<evidence type="ECO:0000313" key="2">
    <source>
        <dbReference type="Proteomes" id="UP000072741"/>
    </source>
</evidence>
<reference evidence="1 2" key="1">
    <citation type="journal article" date="2016" name="Front. Microbiol.">
        <title>Genomic Resource of Rice Seed Associated Bacteria.</title>
        <authorList>
            <person name="Midha S."/>
            <person name="Bansal K."/>
            <person name="Sharma S."/>
            <person name="Kumar N."/>
            <person name="Patil P.P."/>
            <person name="Chaudhry V."/>
            <person name="Patil P.B."/>
        </authorList>
    </citation>
    <scope>NUCLEOTIDE SEQUENCE [LARGE SCALE GENOMIC DNA]</scope>
    <source>
        <strain evidence="1 2">NS331</strain>
    </source>
</reference>